<dbReference type="PANTHER" id="PTHR30154:SF53">
    <property type="entry name" value="HTH-TYPE TRANSCRIPTIONAL REGULATOR LRPC"/>
    <property type="match status" value="1"/>
</dbReference>
<protein>
    <submittedName>
        <fullName evidence="5">Lrp/AsnC family transcriptional regulator</fullName>
    </submittedName>
</protein>
<dbReference type="RefSeq" id="WP_126127591.1">
    <property type="nucleotide sequence ID" value="NZ_CP034464.1"/>
</dbReference>
<evidence type="ECO:0000256" key="1">
    <source>
        <dbReference type="ARBA" id="ARBA00023015"/>
    </source>
</evidence>
<keyword evidence="2" id="KW-0238">DNA-binding</keyword>
<evidence type="ECO:0000313" key="5">
    <source>
        <dbReference type="EMBL" id="AZP12209.1"/>
    </source>
</evidence>
<dbReference type="InterPro" id="IPR011008">
    <property type="entry name" value="Dimeric_a/b-barrel"/>
</dbReference>
<keyword evidence="3" id="KW-0804">Transcription</keyword>
<dbReference type="GO" id="GO:0043200">
    <property type="term" value="P:response to amino acid"/>
    <property type="evidence" value="ECO:0007669"/>
    <property type="project" value="TreeGrafter"/>
</dbReference>
<dbReference type="Gene3D" id="1.10.10.10">
    <property type="entry name" value="Winged helix-like DNA-binding domain superfamily/Winged helix DNA-binding domain"/>
    <property type="match status" value="1"/>
</dbReference>
<dbReference type="SUPFAM" id="SSF46785">
    <property type="entry name" value="Winged helix' DNA-binding domain"/>
    <property type="match status" value="1"/>
</dbReference>
<dbReference type="InterPro" id="IPR000485">
    <property type="entry name" value="AsnC-type_HTH_dom"/>
</dbReference>
<keyword evidence="6" id="KW-1185">Reference proteome</keyword>
<organism evidence="5 6">
    <name type="scientific">Undibacterium parvum</name>
    <dbReference type="NCBI Taxonomy" id="401471"/>
    <lineage>
        <taxon>Bacteria</taxon>
        <taxon>Pseudomonadati</taxon>
        <taxon>Pseudomonadota</taxon>
        <taxon>Betaproteobacteria</taxon>
        <taxon>Burkholderiales</taxon>
        <taxon>Oxalobacteraceae</taxon>
        <taxon>Undibacterium</taxon>
    </lineage>
</organism>
<sequence>MKLELDLMDAKILDILQADARITLTEIGRRIHLSQPAVAERVKRMEAAKVITGYHARVNPEALGYNITAFVRIAGRTEYQAVAAMAEKMPEVIECHSITGDDCSIVKVVVPSVRELERILVDLTRCGATSTSLILSSTLERRALKPVLE</sequence>
<evidence type="ECO:0000313" key="6">
    <source>
        <dbReference type="Proteomes" id="UP000275663"/>
    </source>
</evidence>
<feature type="domain" description="HTH asnC-type" evidence="4">
    <location>
        <begin position="5"/>
        <end position="66"/>
    </location>
</feature>
<keyword evidence="1" id="KW-0805">Transcription regulation</keyword>
<dbReference type="KEGG" id="upv:EJN92_09470"/>
<dbReference type="InterPro" id="IPR019888">
    <property type="entry name" value="Tscrpt_reg_AsnC-like"/>
</dbReference>
<accession>A0A3S9HJC4</accession>
<dbReference type="InterPro" id="IPR036390">
    <property type="entry name" value="WH_DNA-bd_sf"/>
</dbReference>
<gene>
    <name evidence="5" type="ORF">EJN92_09470</name>
</gene>
<evidence type="ECO:0000259" key="4">
    <source>
        <dbReference type="PROSITE" id="PS50956"/>
    </source>
</evidence>
<dbReference type="SMART" id="SM00344">
    <property type="entry name" value="HTH_ASNC"/>
    <property type="match status" value="1"/>
</dbReference>
<name>A0A3S9HJC4_9BURK</name>
<dbReference type="GO" id="GO:0043565">
    <property type="term" value="F:sequence-specific DNA binding"/>
    <property type="evidence" value="ECO:0007669"/>
    <property type="project" value="InterPro"/>
</dbReference>
<proteinExistence type="predicted"/>
<dbReference type="GO" id="GO:0005829">
    <property type="term" value="C:cytosol"/>
    <property type="evidence" value="ECO:0007669"/>
    <property type="project" value="TreeGrafter"/>
</dbReference>
<dbReference type="PANTHER" id="PTHR30154">
    <property type="entry name" value="LEUCINE-RESPONSIVE REGULATORY PROTEIN"/>
    <property type="match status" value="1"/>
</dbReference>
<dbReference type="AlphaFoldDB" id="A0A3S9HJC4"/>
<dbReference type="SUPFAM" id="SSF54909">
    <property type="entry name" value="Dimeric alpha+beta barrel"/>
    <property type="match status" value="1"/>
</dbReference>
<evidence type="ECO:0000256" key="3">
    <source>
        <dbReference type="ARBA" id="ARBA00023163"/>
    </source>
</evidence>
<evidence type="ECO:0000256" key="2">
    <source>
        <dbReference type="ARBA" id="ARBA00023125"/>
    </source>
</evidence>
<reference evidence="5 6" key="1">
    <citation type="journal article" date="2011" name="Int. J. Syst. Evol. Microbiol.">
        <title>Description of Undibacterium oligocarboniphilum sp. nov., isolated from purified water, and Undibacterium pigrum strain CCUG 49012 as the type strain of Undibacterium parvum sp. nov., and emended descriptions of the genus Undibacterium and the species Undibacterium pigrum.</title>
        <authorList>
            <person name="Eder W."/>
            <person name="Wanner G."/>
            <person name="Ludwig W."/>
            <person name="Busse H.J."/>
            <person name="Ziemke-Kageler F."/>
            <person name="Lang E."/>
        </authorList>
    </citation>
    <scope>NUCLEOTIDE SEQUENCE [LARGE SCALE GENOMIC DNA]</scope>
    <source>
        <strain evidence="5 6">DSM 23061</strain>
    </source>
</reference>
<dbReference type="Gene3D" id="3.30.70.920">
    <property type="match status" value="1"/>
</dbReference>
<dbReference type="InterPro" id="IPR019887">
    <property type="entry name" value="Tscrpt_reg_AsnC/Lrp_C"/>
</dbReference>
<dbReference type="Pfam" id="PF13404">
    <property type="entry name" value="HTH_AsnC-type"/>
    <property type="match status" value="1"/>
</dbReference>
<dbReference type="Proteomes" id="UP000275663">
    <property type="component" value="Chromosome"/>
</dbReference>
<dbReference type="OrthoDB" id="5476at2"/>
<dbReference type="EMBL" id="CP034464">
    <property type="protein sequence ID" value="AZP12209.1"/>
    <property type="molecule type" value="Genomic_DNA"/>
</dbReference>
<dbReference type="Pfam" id="PF01037">
    <property type="entry name" value="AsnC_trans_reg"/>
    <property type="match status" value="1"/>
</dbReference>
<dbReference type="InterPro" id="IPR036388">
    <property type="entry name" value="WH-like_DNA-bd_sf"/>
</dbReference>
<dbReference type="PRINTS" id="PR00033">
    <property type="entry name" value="HTHASNC"/>
</dbReference>
<dbReference type="PROSITE" id="PS50956">
    <property type="entry name" value="HTH_ASNC_2"/>
    <property type="match status" value="1"/>
</dbReference>